<gene>
    <name evidence="1" type="ORF">CSTERTH_11450</name>
</gene>
<organism evidence="1 2">
    <name type="scientific">Thermoclostridium stercorarium subsp. thermolacticum DSM 2910</name>
    <dbReference type="NCBI Taxonomy" id="1121336"/>
    <lineage>
        <taxon>Bacteria</taxon>
        <taxon>Bacillati</taxon>
        <taxon>Bacillota</taxon>
        <taxon>Clostridia</taxon>
        <taxon>Eubacteriales</taxon>
        <taxon>Oscillospiraceae</taxon>
        <taxon>Thermoclostridium</taxon>
    </lineage>
</organism>
<reference evidence="1 2" key="1">
    <citation type="submission" date="2016-02" db="EMBL/GenBank/DDBJ databases">
        <title>Comparison of Clostridium stercorarium subspecies using comparative genomics and transcriptomics.</title>
        <authorList>
            <person name="Schellenberg J."/>
            <person name="Thallinger G."/>
            <person name="Levin D.B."/>
            <person name="Zhang X."/>
            <person name="Alvare G."/>
            <person name="Fristensky B."/>
            <person name="Sparling R."/>
        </authorList>
    </citation>
    <scope>NUCLEOTIDE SEQUENCE [LARGE SCALE GENOMIC DNA]</scope>
    <source>
        <strain evidence="1 2">DSM 2910</strain>
    </source>
</reference>
<evidence type="ECO:0000313" key="2">
    <source>
        <dbReference type="Proteomes" id="UP000092971"/>
    </source>
</evidence>
<dbReference type="Proteomes" id="UP000092971">
    <property type="component" value="Chromosome"/>
</dbReference>
<protein>
    <submittedName>
        <fullName evidence="1">Uncharacterized protein</fullName>
    </submittedName>
</protein>
<sequence length="67" mass="7908">MNPPEKELEILTDEKIRLSKQDLRIIDIYSKKNPEDIMPQFGNPDYEFIDVSNTAQGFRRANNSFFE</sequence>
<proteinExistence type="predicted"/>
<name>A0A1B1YFQ9_THEST</name>
<dbReference type="AlphaFoldDB" id="A0A1B1YFQ9"/>
<accession>A0A1B1YFQ9</accession>
<dbReference type="EMBL" id="CP014672">
    <property type="protein sequence ID" value="ANW99604.1"/>
    <property type="molecule type" value="Genomic_DNA"/>
</dbReference>
<evidence type="ECO:0000313" key="1">
    <source>
        <dbReference type="EMBL" id="ANW99604.1"/>
    </source>
</evidence>